<dbReference type="EMBL" id="JASPKZ010001991">
    <property type="protein sequence ID" value="KAJ9596377.1"/>
    <property type="molecule type" value="Genomic_DNA"/>
</dbReference>
<dbReference type="Pfam" id="PF19032">
    <property type="entry name" value="Intu_longin_2"/>
    <property type="match status" value="1"/>
</dbReference>
<evidence type="ECO:0000313" key="5">
    <source>
        <dbReference type="EMBL" id="KAJ9596377.1"/>
    </source>
</evidence>
<evidence type="ECO:0000259" key="4">
    <source>
        <dbReference type="Pfam" id="PF19033"/>
    </source>
</evidence>
<dbReference type="AlphaFoldDB" id="A0AAD8ACB6"/>
<dbReference type="PANTHER" id="PTHR13056">
    <property type="entry name" value="VACUOLAR FUSION PROTEIN CCZ1 HOMOLOG-RELATED"/>
    <property type="match status" value="1"/>
</dbReference>
<comment type="caution">
    <text evidence="5">The sequence shown here is derived from an EMBL/GenBank/DDBJ whole genome shotgun (WGS) entry which is preliminary data.</text>
</comment>
<dbReference type="Proteomes" id="UP001233999">
    <property type="component" value="Unassembled WGS sequence"/>
</dbReference>
<dbReference type="InterPro" id="IPR043989">
    <property type="entry name" value="CCZ1/INTU/HSP4_longin_3"/>
</dbReference>
<dbReference type="Pfam" id="PF19033">
    <property type="entry name" value="Intu_longin_3"/>
    <property type="match status" value="1"/>
</dbReference>
<feature type="domain" description="CCZ1/INTU/HSP4 first Longin" evidence="2">
    <location>
        <begin position="10"/>
        <end position="135"/>
    </location>
</feature>
<dbReference type="InterPro" id="IPR043987">
    <property type="entry name" value="CCZ1/INTU/HSP4_longin_1"/>
</dbReference>
<evidence type="ECO:0000313" key="6">
    <source>
        <dbReference type="Proteomes" id="UP001233999"/>
    </source>
</evidence>
<evidence type="ECO:0000256" key="1">
    <source>
        <dbReference type="ARBA" id="ARBA00005352"/>
    </source>
</evidence>
<dbReference type="InterPro" id="IPR013176">
    <property type="entry name" value="Ccz1"/>
</dbReference>
<organism evidence="5 6">
    <name type="scientific">Diploptera punctata</name>
    <name type="common">Pacific beetle cockroach</name>
    <dbReference type="NCBI Taxonomy" id="6984"/>
    <lineage>
        <taxon>Eukaryota</taxon>
        <taxon>Metazoa</taxon>
        <taxon>Ecdysozoa</taxon>
        <taxon>Arthropoda</taxon>
        <taxon>Hexapoda</taxon>
        <taxon>Insecta</taxon>
        <taxon>Pterygota</taxon>
        <taxon>Neoptera</taxon>
        <taxon>Polyneoptera</taxon>
        <taxon>Dictyoptera</taxon>
        <taxon>Blattodea</taxon>
        <taxon>Blaberoidea</taxon>
        <taxon>Blaberidae</taxon>
        <taxon>Diplopterinae</taxon>
        <taxon>Diploptera</taxon>
    </lineage>
</organism>
<evidence type="ECO:0008006" key="7">
    <source>
        <dbReference type="Google" id="ProtNLM"/>
    </source>
</evidence>
<dbReference type="GO" id="GO:0016192">
    <property type="term" value="P:vesicle-mediated transport"/>
    <property type="evidence" value="ECO:0007669"/>
    <property type="project" value="InterPro"/>
</dbReference>
<protein>
    <recommendedName>
        <fullName evidence="7">Vacuolar fusion protein CCZ1 homolog</fullName>
    </recommendedName>
</protein>
<name>A0AAD8ACB6_DIPPU</name>
<reference evidence="5" key="1">
    <citation type="journal article" date="2023" name="IScience">
        <title>Live-bearing cockroach genome reveals convergent evolutionary mechanisms linked to viviparity in insects and beyond.</title>
        <authorList>
            <person name="Fouks B."/>
            <person name="Harrison M.C."/>
            <person name="Mikhailova A.A."/>
            <person name="Marchal E."/>
            <person name="English S."/>
            <person name="Carruthers M."/>
            <person name="Jennings E.C."/>
            <person name="Chiamaka E.L."/>
            <person name="Frigard R.A."/>
            <person name="Pippel M."/>
            <person name="Attardo G.M."/>
            <person name="Benoit J.B."/>
            <person name="Bornberg-Bauer E."/>
            <person name="Tobe S.S."/>
        </authorList>
    </citation>
    <scope>NUCLEOTIDE SEQUENCE</scope>
    <source>
        <strain evidence="5">Stay&amp;Tobe</strain>
    </source>
</reference>
<evidence type="ECO:0000259" key="3">
    <source>
        <dbReference type="Pfam" id="PF19032"/>
    </source>
</evidence>
<dbReference type="PANTHER" id="PTHR13056:SF0">
    <property type="entry name" value="VACUOLAR FUSION PROTEIN CCZ1 HOMOLOG-RELATED"/>
    <property type="match status" value="1"/>
</dbReference>
<proteinExistence type="inferred from homology"/>
<evidence type="ECO:0000259" key="2">
    <source>
        <dbReference type="Pfam" id="PF19031"/>
    </source>
</evidence>
<dbReference type="InterPro" id="IPR043988">
    <property type="entry name" value="CCZ1/INTU_longin_2"/>
</dbReference>
<gene>
    <name evidence="5" type="ORF">L9F63_012585</name>
</gene>
<reference evidence="5" key="2">
    <citation type="submission" date="2023-05" db="EMBL/GenBank/DDBJ databases">
        <authorList>
            <person name="Fouks B."/>
        </authorList>
    </citation>
    <scope>NUCLEOTIDE SEQUENCE</scope>
    <source>
        <strain evidence="5">Stay&amp;Tobe</strain>
        <tissue evidence="5">Testes</tissue>
    </source>
</reference>
<dbReference type="Pfam" id="PF19031">
    <property type="entry name" value="Intu_longin_1"/>
    <property type="match status" value="1"/>
</dbReference>
<feature type="domain" description="CCZ1/INTU/HPS4 third Longin" evidence="4">
    <location>
        <begin position="363"/>
        <end position="455"/>
    </location>
</feature>
<sequence length="457" mass="52189">MMTSKSEINLHNFYVYNSSFGQKEGEEDKKILFYYPPKTDIDTQMKNVGLSEAIVKFTDTFNPDQLCESLHTQKTRQLYLQPEQGFWMVMTLNIPFVTKVKDGTDYLEYQSDDVQDNVYLAVLKQSYQMFRLFKGSFTSILNKDYPGMSLFTVFLNMKINTYLLTLKLNHSDILDIFQGIQFLPLDKQTFLRVQCFVNLIEAMFGQVKYTAFLYNDQLVWSGLEPEDMQVVYRYLVTSLLPAHLETELQGGSMPRHPTSPFSSSHYGRFVTGPTNLQDSSGNIGKVPKVYINNDVSPELYNLIVYRALSATVCMFIDGSLVLNIDLFKRLDIFLGPQLTSLVTDVAEQCSRQAASNSTNSVDPSPKYVYFNKLNLAQKSTVHLDSRRTGNVAVTQEVLRLLADINADKARMTTTTGETILKTMSDYWVVGKISNLREFYVVIHQKNANLIEINGRCM</sequence>
<feature type="domain" description="CCZ1/INTU second Longin" evidence="3">
    <location>
        <begin position="207"/>
        <end position="334"/>
    </location>
</feature>
<comment type="similarity">
    <text evidence="1">Belongs to the CCZ1 family.</text>
</comment>
<accession>A0AAD8ACB6</accession>
<keyword evidence="6" id="KW-1185">Reference proteome</keyword>
<dbReference type="GO" id="GO:0035658">
    <property type="term" value="C:Mon1-Ccz1 complex"/>
    <property type="evidence" value="ECO:0007669"/>
    <property type="project" value="InterPro"/>
</dbReference>
<feature type="non-terminal residue" evidence="5">
    <location>
        <position position="1"/>
    </location>
</feature>